<dbReference type="SUPFAM" id="SSF52540">
    <property type="entry name" value="P-loop containing nucleoside triphosphate hydrolases"/>
    <property type="match status" value="2"/>
</dbReference>
<dbReference type="RefSeq" id="WP_377334186.1">
    <property type="nucleotide sequence ID" value="NZ_JBHSGB010000010.1"/>
</dbReference>
<keyword evidence="3" id="KW-0547">Nucleotide-binding</keyword>
<comment type="caution">
    <text evidence="6">The sequence shown here is derived from an EMBL/GenBank/DDBJ whole genome shotgun (WGS) entry which is preliminary data.</text>
</comment>
<accession>A0ABV9JN67</accession>
<feature type="domain" description="ABC transporter" evidence="5">
    <location>
        <begin position="6"/>
        <end position="241"/>
    </location>
</feature>
<reference evidence="7" key="1">
    <citation type="journal article" date="2019" name="Int. J. Syst. Evol. Microbiol.">
        <title>The Global Catalogue of Microorganisms (GCM) 10K type strain sequencing project: providing services to taxonomists for standard genome sequencing and annotation.</title>
        <authorList>
            <consortium name="The Broad Institute Genomics Platform"/>
            <consortium name="The Broad Institute Genome Sequencing Center for Infectious Disease"/>
            <person name="Wu L."/>
            <person name="Ma J."/>
        </authorList>
    </citation>
    <scope>NUCLEOTIDE SEQUENCE [LARGE SCALE GENOMIC DNA]</scope>
    <source>
        <strain evidence="7">DT28</strain>
    </source>
</reference>
<evidence type="ECO:0000256" key="1">
    <source>
        <dbReference type="ARBA" id="ARBA00022448"/>
    </source>
</evidence>
<keyword evidence="4 6" id="KW-0067">ATP-binding</keyword>
<evidence type="ECO:0000313" key="7">
    <source>
        <dbReference type="Proteomes" id="UP001595962"/>
    </source>
</evidence>
<dbReference type="GO" id="GO:0005524">
    <property type="term" value="F:ATP binding"/>
    <property type="evidence" value="ECO:0007669"/>
    <property type="project" value="UniProtKB-KW"/>
</dbReference>
<dbReference type="EMBL" id="JBHSGB010000010">
    <property type="protein sequence ID" value="MFC4655697.1"/>
    <property type="molecule type" value="Genomic_DNA"/>
</dbReference>
<evidence type="ECO:0000256" key="2">
    <source>
        <dbReference type="ARBA" id="ARBA00022737"/>
    </source>
</evidence>
<keyword evidence="7" id="KW-1185">Reference proteome</keyword>
<protein>
    <submittedName>
        <fullName evidence="6">Sugar ABC transporter ATP-binding protein</fullName>
    </submittedName>
</protein>
<dbReference type="CDD" id="cd03216">
    <property type="entry name" value="ABC_Carb_Monos_I"/>
    <property type="match status" value="1"/>
</dbReference>
<sequence>MSQPLLELKAICKSFPGVKALQGAGLRLFAGEAHALLGENGAGKSTLVKVMTGVYQPDSGALQLGGHSCHFSTPLHAQQAGIATVYQEVNLLPNLSVAHNLYLGAEPKHWGLIDHKQMALQARELLQSFALDIDVNMPLACYSMAVQQLVAIARGVAQQARVLVLDEPTASLDAGEVQQLFRLLNQLKQQGVAIVFITHFLDQVYQLCERITVLRNGALVGEYMTNTLPRAQLIAAMLGRELVPHQACAAKEKASLGMPLLQTQQACAAASVQQLDLDLPKGQAVGLAGLLGSGRTEVCRLLFGLDPLQQGQIRWKGQPLSLKQPADAIAAGIALCPEDRKTEGIIAPLSIRENIQLALQAKQGWWRPISKHKAQQLAQLYIDKLQIATPDADKPIGQLSGGNQQKVILARWLAVQPELLLLDEPTRGIDIGAHAEILQLIHELCEQGMSLLVTSSELEELVAFAHKVVVLRDRQKVAELTAEQIRPDAIMAAIAGIAPSARTSPVGQGAQA</sequence>
<name>A0ABV9JN67_9GAMM</name>
<evidence type="ECO:0000313" key="6">
    <source>
        <dbReference type="EMBL" id="MFC4655697.1"/>
    </source>
</evidence>
<dbReference type="CDD" id="cd03215">
    <property type="entry name" value="ABC_Carb_Monos_II"/>
    <property type="match status" value="1"/>
</dbReference>
<dbReference type="Gene3D" id="3.40.50.300">
    <property type="entry name" value="P-loop containing nucleotide triphosphate hydrolases"/>
    <property type="match status" value="2"/>
</dbReference>
<keyword evidence="1" id="KW-0813">Transport</keyword>
<feature type="domain" description="ABC transporter" evidence="5">
    <location>
        <begin position="256"/>
        <end position="498"/>
    </location>
</feature>
<dbReference type="InterPro" id="IPR050107">
    <property type="entry name" value="ABC_carbohydrate_import_ATPase"/>
</dbReference>
<gene>
    <name evidence="6" type="ORF">ACFO3I_11805</name>
</gene>
<dbReference type="PROSITE" id="PS00211">
    <property type="entry name" value="ABC_TRANSPORTER_1"/>
    <property type="match status" value="1"/>
</dbReference>
<dbReference type="PANTHER" id="PTHR43790:SF9">
    <property type="entry name" value="GALACTOFURANOSE TRANSPORTER ATP-BINDING PROTEIN YTFR"/>
    <property type="match status" value="1"/>
</dbReference>
<dbReference type="InterPro" id="IPR027417">
    <property type="entry name" value="P-loop_NTPase"/>
</dbReference>
<dbReference type="InterPro" id="IPR017871">
    <property type="entry name" value="ABC_transporter-like_CS"/>
</dbReference>
<dbReference type="PANTHER" id="PTHR43790">
    <property type="entry name" value="CARBOHYDRATE TRANSPORT ATP-BINDING PROTEIN MG119-RELATED"/>
    <property type="match status" value="1"/>
</dbReference>
<organism evidence="6 7">
    <name type="scientific">Rheinheimera marina</name>
    <dbReference type="NCBI Taxonomy" id="1774958"/>
    <lineage>
        <taxon>Bacteria</taxon>
        <taxon>Pseudomonadati</taxon>
        <taxon>Pseudomonadota</taxon>
        <taxon>Gammaproteobacteria</taxon>
        <taxon>Chromatiales</taxon>
        <taxon>Chromatiaceae</taxon>
        <taxon>Rheinheimera</taxon>
    </lineage>
</organism>
<dbReference type="PROSITE" id="PS50893">
    <property type="entry name" value="ABC_TRANSPORTER_2"/>
    <property type="match status" value="2"/>
</dbReference>
<dbReference type="Proteomes" id="UP001595962">
    <property type="component" value="Unassembled WGS sequence"/>
</dbReference>
<proteinExistence type="predicted"/>
<dbReference type="SMART" id="SM00382">
    <property type="entry name" value="AAA"/>
    <property type="match status" value="2"/>
</dbReference>
<dbReference type="InterPro" id="IPR003593">
    <property type="entry name" value="AAA+_ATPase"/>
</dbReference>
<dbReference type="InterPro" id="IPR003439">
    <property type="entry name" value="ABC_transporter-like_ATP-bd"/>
</dbReference>
<evidence type="ECO:0000256" key="4">
    <source>
        <dbReference type="ARBA" id="ARBA00022840"/>
    </source>
</evidence>
<evidence type="ECO:0000256" key="3">
    <source>
        <dbReference type="ARBA" id="ARBA00022741"/>
    </source>
</evidence>
<keyword evidence="2" id="KW-0677">Repeat</keyword>
<evidence type="ECO:0000259" key="5">
    <source>
        <dbReference type="PROSITE" id="PS50893"/>
    </source>
</evidence>
<dbReference type="Pfam" id="PF00005">
    <property type="entry name" value="ABC_tran"/>
    <property type="match status" value="2"/>
</dbReference>